<dbReference type="EMBL" id="CAADRA010005404">
    <property type="protein sequence ID" value="VFT89497.1"/>
    <property type="molecule type" value="Genomic_DNA"/>
</dbReference>
<dbReference type="InterPro" id="IPR052050">
    <property type="entry name" value="SecEffector_AnkRepeat"/>
</dbReference>
<reference evidence="3 4" key="1">
    <citation type="submission" date="2019-03" db="EMBL/GenBank/DDBJ databases">
        <authorList>
            <person name="Gaulin E."/>
            <person name="Dumas B."/>
        </authorList>
    </citation>
    <scope>NUCLEOTIDE SEQUENCE [LARGE SCALE GENOMIC DNA]</scope>
    <source>
        <strain evidence="3">CBS 568.67</strain>
    </source>
</reference>
<dbReference type="AlphaFoldDB" id="A0A485KW61"/>
<accession>A0A485KW61</accession>
<feature type="compositionally biased region" description="Polar residues" evidence="1">
    <location>
        <begin position="490"/>
        <end position="501"/>
    </location>
</feature>
<organism evidence="3 4">
    <name type="scientific">Aphanomyces stellatus</name>
    <dbReference type="NCBI Taxonomy" id="120398"/>
    <lineage>
        <taxon>Eukaryota</taxon>
        <taxon>Sar</taxon>
        <taxon>Stramenopiles</taxon>
        <taxon>Oomycota</taxon>
        <taxon>Saprolegniomycetes</taxon>
        <taxon>Saprolegniales</taxon>
        <taxon>Verrucalvaceae</taxon>
        <taxon>Aphanomyces</taxon>
    </lineage>
</organism>
<name>A0A485KW61_9STRA</name>
<evidence type="ECO:0000256" key="1">
    <source>
        <dbReference type="SAM" id="MobiDB-lite"/>
    </source>
</evidence>
<evidence type="ECO:0000313" key="3">
    <source>
        <dbReference type="EMBL" id="VFT89497.1"/>
    </source>
</evidence>
<keyword evidence="4" id="KW-1185">Reference proteome</keyword>
<proteinExistence type="predicted"/>
<evidence type="ECO:0000313" key="2">
    <source>
        <dbReference type="EMBL" id="KAF0696607.1"/>
    </source>
</evidence>
<dbReference type="OrthoDB" id="88361at2759"/>
<gene>
    <name evidence="3" type="primary">Aste57867_12647</name>
    <name evidence="2" type="ORF">As57867_012601</name>
    <name evidence="3" type="ORF">ASTE57867_12647</name>
</gene>
<dbReference type="EMBL" id="VJMH01005383">
    <property type="protein sequence ID" value="KAF0696607.1"/>
    <property type="molecule type" value="Genomic_DNA"/>
</dbReference>
<protein>
    <submittedName>
        <fullName evidence="3">Aste57867_12647 protein</fullName>
    </submittedName>
</protein>
<evidence type="ECO:0000313" key="4">
    <source>
        <dbReference type="Proteomes" id="UP000332933"/>
    </source>
</evidence>
<dbReference type="Proteomes" id="UP000332933">
    <property type="component" value="Unassembled WGS sequence"/>
</dbReference>
<sequence length="509" mass="57530">MPSQAVVLRSPDILTLVYQYQSGVPHDILAFQYVGSMNELPSDNSVSFFVSWLKTYGTSRLPLLVDSMPHTKSIVVVYAVNHSRVDILQVVFERYGLDALTSSGRISQLAAIKGDVATVEFLYRVGYPCYSEYPAEYALKHGQLSVLQFFVQAADATELRDWIQAHHVHGKVRENDLTATRWLVEVWFPAVSPEAIGPLLFDSMAIATIEGHVEIATWLAPKVQAVLRGDIEIAFIYMMQEKTDFLLPFVDPDVVVLPEDWFKLLYSCTIPRLTTLFSKLTCLQGTKRAEALKQCLDTATCSGHFHVMQWLVETQAMDPLDVRDVFASTKVVDASSFLNANGSTNLLNKYDMKMAGFLATHNIQFERDFMLDVLCTYIHDTKVVDWMALRAQQPKSIVHFAALRFFNLISKEEGSESAVVGRCLQYLVKAYDTPSLAKRRKFYQLWQSIAQDDEVAQSKKRTIEAEMLDEATAEHRDTIIKWLTANISARASQSSASTKESALQRPRRR</sequence>
<feature type="region of interest" description="Disordered" evidence="1">
    <location>
        <begin position="490"/>
        <end position="509"/>
    </location>
</feature>
<dbReference type="PANTHER" id="PTHR46586:SF3">
    <property type="entry name" value="ANKYRIN REPEAT-CONTAINING PROTEIN"/>
    <property type="match status" value="1"/>
</dbReference>
<reference evidence="2" key="2">
    <citation type="submission" date="2019-06" db="EMBL/GenBank/DDBJ databases">
        <title>Genomics analysis of Aphanomyces spp. identifies a new class of oomycete effector associated with host adaptation.</title>
        <authorList>
            <person name="Gaulin E."/>
        </authorList>
    </citation>
    <scope>NUCLEOTIDE SEQUENCE</scope>
    <source>
        <strain evidence="2">CBS 578.67</strain>
    </source>
</reference>
<dbReference type="PANTHER" id="PTHR46586">
    <property type="entry name" value="ANKYRIN REPEAT-CONTAINING PROTEIN"/>
    <property type="match status" value="1"/>
</dbReference>